<dbReference type="PROSITE" id="PS50082">
    <property type="entry name" value="WD_REPEATS_2"/>
    <property type="match status" value="2"/>
</dbReference>
<dbReference type="Gene3D" id="2.130.10.10">
    <property type="entry name" value="YVTN repeat-like/Quinoprotein amine dehydrogenase"/>
    <property type="match status" value="2"/>
</dbReference>
<feature type="compositionally biased region" description="Acidic residues" evidence="4">
    <location>
        <begin position="154"/>
        <end position="165"/>
    </location>
</feature>
<dbReference type="SMART" id="SM00320">
    <property type="entry name" value="WD40"/>
    <property type="match status" value="6"/>
</dbReference>
<protein>
    <submittedName>
        <fullName evidence="5">WD40 repeat-like protein</fullName>
    </submittedName>
</protein>
<dbReference type="EMBL" id="KZ819636">
    <property type="protein sequence ID" value="PWN89953.1"/>
    <property type="molecule type" value="Genomic_DNA"/>
</dbReference>
<dbReference type="InterPro" id="IPR020472">
    <property type="entry name" value="WD40_PAC1"/>
</dbReference>
<dbReference type="FunFam" id="2.130.10.10:FF:000733">
    <property type="entry name" value="WD40 repeat-like protein"/>
    <property type="match status" value="1"/>
</dbReference>
<keyword evidence="2" id="KW-0677">Repeat</keyword>
<reference evidence="5 6" key="1">
    <citation type="journal article" date="2018" name="Mol. Biol. Evol.">
        <title>Broad Genomic Sampling Reveals a Smut Pathogenic Ancestry of the Fungal Clade Ustilaginomycotina.</title>
        <authorList>
            <person name="Kijpornyongpan T."/>
            <person name="Mondo S.J."/>
            <person name="Barry K."/>
            <person name="Sandor L."/>
            <person name="Lee J."/>
            <person name="Lipzen A."/>
            <person name="Pangilinan J."/>
            <person name="LaButti K."/>
            <person name="Hainaut M."/>
            <person name="Henrissat B."/>
            <person name="Grigoriev I.V."/>
            <person name="Spatafora J.W."/>
            <person name="Aime M.C."/>
        </authorList>
    </citation>
    <scope>NUCLEOTIDE SEQUENCE [LARGE SCALE GENOMIC DNA]</scope>
    <source>
        <strain evidence="5 6">MCA 4198</strain>
    </source>
</reference>
<feature type="repeat" description="WD" evidence="3">
    <location>
        <begin position="474"/>
        <end position="508"/>
    </location>
</feature>
<dbReference type="PRINTS" id="PR00320">
    <property type="entry name" value="GPROTEINBRPT"/>
</dbReference>
<feature type="region of interest" description="Disordered" evidence="4">
    <location>
        <begin position="147"/>
        <end position="173"/>
    </location>
</feature>
<keyword evidence="6" id="KW-1185">Reference proteome</keyword>
<dbReference type="InterPro" id="IPR051859">
    <property type="entry name" value="DCAF"/>
</dbReference>
<dbReference type="GeneID" id="37041512"/>
<dbReference type="PANTHER" id="PTHR19847">
    <property type="entry name" value="DDB1- AND CUL4-ASSOCIATED FACTOR 11"/>
    <property type="match status" value="1"/>
</dbReference>
<evidence type="ECO:0000256" key="2">
    <source>
        <dbReference type="ARBA" id="ARBA00022737"/>
    </source>
</evidence>
<keyword evidence="1 3" id="KW-0853">WD repeat</keyword>
<accession>A0A316YPH1</accession>
<feature type="repeat" description="WD" evidence="3">
    <location>
        <begin position="427"/>
        <end position="461"/>
    </location>
</feature>
<dbReference type="RefSeq" id="XP_025377151.1">
    <property type="nucleotide sequence ID" value="XM_025519596.1"/>
</dbReference>
<dbReference type="SUPFAM" id="SSF50978">
    <property type="entry name" value="WD40 repeat-like"/>
    <property type="match status" value="1"/>
</dbReference>
<dbReference type="InterPro" id="IPR001680">
    <property type="entry name" value="WD40_rpt"/>
</dbReference>
<evidence type="ECO:0000256" key="4">
    <source>
        <dbReference type="SAM" id="MobiDB-lite"/>
    </source>
</evidence>
<dbReference type="STRING" id="215250.A0A316YPH1"/>
<dbReference type="InParanoid" id="A0A316YPH1"/>
<evidence type="ECO:0000256" key="1">
    <source>
        <dbReference type="ARBA" id="ARBA00022574"/>
    </source>
</evidence>
<feature type="region of interest" description="Disordered" evidence="4">
    <location>
        <begin position="1"/>
        <end position="107"/>
    </location>
</feature>
<dbReference type="GO" id="GO:0080008">
    <property type="term" value="C:Cul4-RING E3 ubiquitin ligase complex"/>
    <property type="evidence" value="ECO:0007669"/>
    <property type="project" value="TreeGrafter"/>
</dbReference>
<dbReference type="PANTHER" id="PTHR19847:SF7">
    <property type="entry name" value="DDB1- AND CUL4-ASSOCIATED FACTOR 11"/>
    <property type="match status" value="1"/>
</dbReference>
<dbReference type="Pfam" id="PF00400">
    <property type="entry name" value="WD40"/>
    <property type="match status" value="3"/>
</dbReference>
<feature type="compositionally biased region" description="Basic and acidic residues" evidence="4">
    <location>
        <begin position="1"/>
        <end position="14"/>
    </location>
</feature>
<feature type="region of interest" description="Disordered" evidence="4">
    <location>
        <begin position="610"/>
        <end position="641"/>
    </location>
</feature>
<dbReference type="PROSITE" id="PS50294">
    <property type="entry name" value="WD_REPEATS_REGION"/>
    <property type="match status" value="2"/>
</dbReference>
<feature type="compositionally biased region" description="Acidic residues" evidence="4">
    <location>
        <begin position="40"/>
        <end position="104"/>
    </location>
</feature>
<evidence type="ECO:0000313" key="5">
    <source>
        <dbReference type="EMBL" id="PWN89953.1"/>
    </source>
</evidence>
<dbReference type="InterPro" id="IPR015943">
    <property type="entry name" value="WD40/YVTN_repeat-like_dom_sf"/>
</dbReference>
<dbReference type="InterPro" id="IPR036322">
    <property type="entry name" value="WD40_repeat_dom_sf"/>
</dbReference>
<dbReference type="AlphaFoldDB" id="A0A316YPH1"/>
<name>A0A316YPH1_9BASI</name>
<dbReference type="OrthoDB" id="6329284at2759"/>
<evidence type="ECO:0000313" key="6">
    <source>
        <dbReference type="Proteomes" id="UP000245768"/>
    </source>
</evidence>
<organism evidence="5 6">
    <name type="scientific">Acaromyces ingoldii</name>
    <dbReference type="NCBI Taxonomy" id="215250"/>
    <lineage>
        <taxon>Eukaryota</taxon>
        <taxon>Fungi</taxon>
        <taxon>Dikarya</taxon>
        <taxon>Basidiomycota</taxon>
        <taxon>Ustilaginomycotina</taxon>
        <taxon>Exobasidiomycetes</taxon>
        <taxon>Exobasidiales</taxon>
        <taxon>Cryptobasidiaceae</taxon>
        <taxon>Acaromyces</taxon>
    </lineage>
</organism>
<dbReference type="GO" id="GO:0043161">
    <property type="term" value="P:proteasome-mediated ubiquitin-dependent protein catabolic process"/>
    <property type="evidence" value="ECO:0007669"/>
    <property type="project" value="TreeGrafter"/>
</dbReference>
<dbReference type="Proteomes" id="UP000245768">
    <property type="component" value="Unassembled WGS sequence"/>
</dbReference>
<gene>
    <name evidence="5" type="ORF">FA10DRAFT_251181</name>
</gene>
<sequence length="717" mass="80618">MSDHELDERQRTNDLLESMISQLESDEDDDDPRTEWMVPLDEEDGEQGQDEGEDEDEDDDDDEDFYIDEDEFDEEFMEDEDAFLEMEADEVEEGDGDDDEDQDGDFSALLQAVAARMGDDGQGEGNGAAEVLRRLFASGRIQIRRAHAAAQGGGDDDDDDDDEESYSYGGMGRRGRATPIKDFWDPVKEPIKAGQELYYGGEFGRPPPRPLGAPQSAFQPSYNLVDKLASRRCALSRIEKDELFDYVPNSNGTEVAKYPARSYCGQYSEDSSFFYTCTQDFKVHLYDTTASPSRVVRRHADADSRRTRYHVSMATDHFTSLKPIKTIQGRHGTWTVTDANLSPDNKWMIYSSINPYVHLVSTTQDIESGGRSHNEQQVMLDFSNREDDEAGIWSIRFSGDSREIVAGAHFGEIYVFDIEARKRVLKVEGHADDVNGVAFADSASSNVLISGSDDSFVKVWDRRSLSGGKPAGVLPGHTEGITFVAPKGDGRYCISNGKDQSTKLWDLRMMVSSQDFDRMPKVHYGLRQWDYRSMPYKKPRYQAHPEDRSVMTYRGHAVLRTLIRCHFSPIATTGQRYIYSGSADGRIHIWSLDGQVVQVLDRSKAVPLKQLNGEASDPSAPIPSQRETLSARQRQEEESRMAADRYRRPYMYSGGGAQSTTVRDVSWHSSEPALMSTAWDGPAGEEGSVAKHEWKGFGKNGLNLEDAIERCRQESAR</sequence>
<evidence type="ECO:0000256" key="3">
    <source>
        <dbReference type="PROSITE-ProRule" id="PRU00221"/>
    </source>
</evidence>
<proteinExistence type="predicted"/>